<keyword evidence="8 12" id="KW-1133">Transmembrane helix</keyword>
<keyword evidence="9" id="KW-0811">Translocation</keyword>
<accession>A0AAW6TUP0</accession>
<dbReference type="GO" id="GO:0015031">
    <property type="term" value="P:protein transport"/>
    <property type="evidence" value="ECO:0007669"/>
    <property type="project" value="UniProtKB-KW"/>
</dbReference>
<dbReference type="GO" id="GO:0005886">
    <property type="term" value="C:plasma membrane"/>
    <property type="evidence" value="ECO:0007669"/>
    <property type="project" value="UniProtKB-SubCell"/>
</dbReference>
<comment type="subcellular location">
    <subcellularLocation>
        <location evidence="1">Cell membrane</location>
        <topology evidence="1">Single-pass membrane protein</topology>
    </subcellularLocation>
</comment>
<proteinExistence type="inferred from homology"/>
<comment type="caution">
    <text evidence="13">The sequence shown here is derived from an EMBL/GenBank/DDBJ whole genome shotgun (WGS) entry which is preliminary data.</text>
</comment>
<dbReference type="EMBL" id="JASCXX010000010">
    <property type="protein sequence ID" value="MDI6449466.1"/>
    <property type="molecule type" value="Genomic_DNA"/>
</dbReference>
<evidence type="ECO:0000256" key="4">
    <source>
        <dbReference type="ARBA" id="ARBA00022448"/>
    </source>
</evidence>
<dbReference type="RefSeq" id="WP_349244872.1">
    <property type="nucleotide sequence ID" value="NZ_JASCXX010000010.1"/>
</dbReference>
<evidence type="ECO:0000256" key="7">
    <source>
        <dbReference type="ARBA" id="ARBA00022927"/>
    </source>
</evidence>
<evidence type="ECO:0000256" key="5">
    <source>
        <dbReference type="ARBA" id="ARBA00022475"/>
    </source>
</evidence>
<evidence type="ECO:0000256" key="6">
    <source>
        <dbReference type="ARBA" id="ARBA00022692"/>
    </source>
</evidence>
<evidence type="ECO:0000256" key="10">
    <source>
        <dbReference type="ARBA" id="ARBA00023136"/>
    </source>
</evidence>
<keyword evidence="10 12" id="KW-0472">Membrane</keyword>
<feature type="transmembrane region" description="Helical" evidence="12">
    <location>
        <begin position="50"/>
        <end position="70"/>
    </location>
</feature>
<dbReference type="SMART" id="SM01323">
    <property type="entry name" value="YajC"/>
    <property type="match status" value="1"/>
</dbReference>
<dbReference type="InterPro" id="IPR003849">
    <property type="entry name" value="Preprotein_translocase_YajC"/>
</dbReference>
<sequence length="141" mass="15376">MANVWIIAQAGNDQAPTRITSEPVTGGEESTVVVPDPNGGPPATGADRPAASWMQFMPLVLIFVVMYLFLMRGPRKQQQKHKQMVQSLNKNDRVRTIGGIFGTVVEVRGDEVVLKIDESNNTKIRVSTSAIGKNLSQEGKD</sequence>
<organism evidence="13 14">
    <name type="scientific">Anaerobaca lacustris</name>
    <dbReference type="NCBI Taxonomy" id="3044600"/>
    <lineage>
        <taxon>Bacteria</taxon>
        <taxon>Pseudomonadati</taxon>
        <taxon>Planctomycetota</taxon>
        <taxon>Phycisphaerae</taxon>
        <taxon>Sedimentisphaerales</taxon>
        <taxon>Anaerobacaceae</taxon>
        <taxon>Anaerobaca</taxon>
    </lineage>
</organism>
<keyword evidence="7" id="KW-0653">Protein transport</keyword>
<keyword evidence="5" id="KW-1003">Cell membrane</keyword>
<keyword evidence="14" id="KW-1185">Reference proteome</keyword>
<evidence type="ECO:0000256" key="12">
    <source>
        <dbReference type="SAM" id="Phobius"/>
    </source>
</evidence>
<dbReference type="AlphaFoldDB" id="A0AAW6TUP0"/>
<protein>
    <recommendedName>
        <fullName evidence="3">Sec translocon accessory complex subunit YajC</fullName>
    </recommendedName>
</protein>
<evidence type="ECO:0000256" key="9">
    <source>
        <dbReference type="ARBA" id="ARBA00023010"/>
    </source>
</evidence>
<reference evidence="13" key="1">
    <citation type="submission" date="2023-05" db="EMBL/GenBank/DDBJ databases">
        <title>Anaerotaeda fermentans gen. nov., sp. nov., a novel anaerobic planctomycete of the new family within the order Sedimentisphaerales isolated from Taman Peninsula, Russia.</title>
        <authorList>
            <person name="Khomyakova M.A."/>
            <person name="Merkel A.Y."/>
            <person name="Slobodkin A.I."/>
        </authorList>
    </citation>
    <scope>NUCLEOTIDE SEQUENCE</scope>
    <source>
        <strain evidence="13">M17dextr</strain>
    </source>
</reference>
<evidence type="ECO:0000256" key="1">
    <source>
        <dbReference type="ARBA" id="ARBA00004162"/>
    </source>
</evidence>
<dbReference type="PANTHER" id="PTHR33909:SF1">
    <property type="entry name" value="SEC TRANSLOCON ACCESSORY COMPLEX SUBUNIT YAJC"/>
    <property type="match status" value="1"/>
</dbReference>
<dbReference type="PRINTS" id="PR01853">
    <property type="entry name" value="YAJCTRNLCASE"/>
</dbReference>
<dbReference type="Proteomes" id="UP001431776">
    <property type="component" value="Unassembled WGS sequence"/>
</dbReference>
<keyword evidence="6 12" id="KW-0812">Transmembrane</keyword>
<evidence type="ECO:0000256" key="3">
    <source>
        <dbReference type="ARBA" id="ARBA00014962"/>
    </source>
</evidence>
<gene>
    <name evidence="13" type="primary">yajC</name>
    <name evidence="13" type="ORF">QJ522_10470</name>
</gene>
<evidence type="ECO:0000256" key="11">
    <source>
        <dbReference type="SAM" id="MobiDB-lite"/>
    </source>
</evidence>
<evidence type="ECO:0000313" key="14">
    <source>
        <dbReference type="Proteomes" id="UP001431776"/>
    </source>
</evidence>
<comment type="similarity">
    <text evidence="2">Belongs to the YajC family.</text>
</comment>
<evidence type="ECO:0000256" key="8">
    <source>
        <dbReference type="ARBA" id="ARBA00022989"/>
    </source>
</evidence>
<evidence type="ECO:0000313" key="13">
    <source>
        <dbReference type="EMBL" id="MDI6449466.1"/>
    </source>
</evidence>
<feature type="region of interest" description="Disordered" evidence="11">
    <location>
        <begin position="16"/>
        <end position="46"/>
    </location>
</feature>
<dbReference type="PANTHER" id="PTHR33909">
    <property type="entry name" value="SEC TRANSLOCON ACCESSORY COMPLEX SUBUNIT YAJC"/>
    <property type="match status" value="1"/>
</dbReference>
<dbReference type="NCBIfam" id="TIGR00739">
    <property type="entry name" value="yajC"/>
    <property type="match status" value="1"/>
</dbReference>
<keyword evidence="4" id="KW-0813">Transport</keyword>
<name>A0AAW6TUP0_9BACT</name>
<dbReference type="Pfam" id="PF02699">
    <property type="entry name" value="YajC"/>
    <property type="match status" value="1"/>
</dbReference>
<evidence type="ECO:0000256" key="2">
    <source>
        <dbReference type="ARBA" id="ARBA00006742"/>
    </source>
</evidence>